<dbReference type="PANTHER" id="PTHR12598">
    <property type="entry name" value="COPPER HOMEOSTASIS PROTEIN CUTC"/>
    <property type="match status" value="1"/>
</dbReference>
<comment type="caution">
    <text evidence="2">Once thought to be involved in copper homeostasis, experiments in E.coli have shown this is not the case.</text>
</comment>
<name>A0ABW5Y933_9SPHI</name>
<gene>
    <name evidence="2" type="primary">cutC</name>
    <name evidence="3" type="ORF">ACFS5N_02805</name>
</gene>
<reference evidence="4" key="1">
    <citation type="journal article" date="2019" name="Int. J. Syst. Evol. Microbiol.">
        <title>The Global Catalogue of Microorganisms (GCM) 10K type strain sequencing project: providing services to taxonomists for standard genome sequencing and annotation.</title>
        <authorList>
            <consortium name="The Broad Institute Genomics Platform"/>
            <consortium name="The Broad Institute Genome Sequencing Center for Infectious Disease"/>
            <person name="Wu L."/>
            <person name="Ma J."/>
        </authorList>
    </citation>
    <scope>NUCLEOTIDE SEQUENCE [LARGE SCALE GENOMIC DNA]</scope>
    <source>
        <strain evidence="4">KCTC 22437</strain>
    </source>
</reference>
<evidence type="ECO:0000313" key="4">
    <source>
        <dbReference type="Proteomes" id="UP001597557"/>
    </source>
</evidence>
<dbReference type="HAMAP" id="MF_00795">
    <property type="entry name" value="CutC"/>
    <property type="match status" value="1"/>
</dbReference>
<evidence type="ECO:0000256" key="1">
    <source>
        <dbReference type="ARBA" id="ARBA00007768"/>
    </source>
</evidence>
<dbReference type="SUPFAM" id="SSF110395">
    <property type="entry name" value="CutC-like"/>
    <property type="match status" value="1"/>
</dbReference>
<dbReference type="PANTHER" id="PTHR12598:SF0">
    <property type="entry name" value="COPPER HOMEOSTASIS PROTEIN CUTC HOMOLOG"/>
    <property type="match status" value="1"/>
</dbReference>
<dbReference type="InterPro" id="IPR005627">
    <property type="entry name" value="CutC-like"/>
</dbReference>
<dbReference type="Pfam" id="PF03932">
    <property type="entry name" value="CutC"/>
    <property type="match status" value="1"/>
</dbReference>
<evidence type="ECO:0000256" key="2">
    <source>
        <dbReference type="HAMAP-Rule" id="MF_00795"/>
    </source>
</evidence>
<evidence type="ECO:0000313" key="3">
    <source>
        <dbReference type="EMBL" id="MFD2871382.1"/>
    </source>
</evidence>
<comment type="similarity">
    <text evidence="1 2">Belongs to the CutC family.</text>
</comment>
<dbReference type="Gene3D" id="3.20.20.380">
    <property type="entry name" value="Copper homeostasis (CutC) domain"/>
    <property type="match status" value="1"/>
</dbReference>
<proteinExistence type="inferred from homology"/>
<dbReference type="RefSeq" id="WP_377182010.1">
    <property type="nucleotide sequence ID" value="NZ_JBHUPD010000001.1"/>
</dbReference>
<keyword evidence="2" id="KW-0963">Cytoplasm</keyword>
<comment type="subcellular location">
    <subcellularLocation>
        <location evidence="2">Cytoplasm</location>
    </subcellularLocation>
</comment>
<accession>A0ABW5Y933</accession>
<dbReference type="EMBL" id="JBHUPD010000001">
    <property type="protein sequence ID" value="MFD2871382.1"/>
    <property type="molecule type" value="Genomic_DNA"/>
</dbReference>
<keyword evidence="4" id="KW-1185">Reference proteome</keyword>
<dbReference type="Proteomes" id="UP001597557">
    <property type="component" value="Unassembled WGS sequence"/>
</dbReference>
<sequence length="251" mass="26749">MVVLEVCANSITSALAAQEGGAVRVELCDNLYAGGTTPSPGQITVARKLLNIQLYVLIRPRGADFLYSDIEFDTMVADVQYCIDAKCDGIVTGILNADGTIDKERNRILVDMAKNAGLGATFHRAFDMCADYAQALEDVIELGYERILTSGGKSTAVEGARVIADLVKQANGRIAIMAGSGLTEINAADLVLFTGVNELHGTLQSRVQSKMLFSNNHIIMGSTFGDEYAIDVTDAERVKAVIAKANEAPAL</sequence>
<comment type="caution">
    <text evidence="3">The sequence shown here is derived from an EMBL/GenBank/DDBJ whole genome shotgun (WGS) entry which is preliminary data.</text>
</comment>
<dbReference type="InterPro" id="IPR036822">
    <property type="entry name" value="CutC-like_dom_sf"/>
</dbReference>
<protein>
    <recommendedName>
        <fullName evidence="2">PF03932 family protein CutC</fullName>
    </recommendedName>
</protein>
<organism evidence="3 4">
    <name type="scientific">Mucilaginibacter ximonensis</name>
    <dbReference type="NCBI Taxonomy" id="538021"/>
    <lineage>
        <taxon>Bacteria</taxon>
        <taxon>Pseudomonadati</taxon>
        <taxon>Bacteroidota</taxon>
        <taxon>Sphingobacteriia</taxon>
        <taxon>Sphingobacteriales</taxon>
        <taxon>Sphingobacteriaceae</taxon>
        <taxon>Mucilaginibacter</taxon>
    </lineage>
</organism>